<dbReference type="Proteomes" id="UP000721045">
    <property type="component" value="Unassembled WGS sequence"/>
</dbReference>
<dbReference type="AlphaFoldDB" id="A0A930WE19"/>
<evidence type="ECO:0000313" key="1">
    <source>
        <dbReference type="EMBL" id="MBF1712383.1"/>
    </source>
</evidence>
<dbReference type="Pfam" id="PF07006">
    <property type="entry name" value="DUF1310"/>
    <property type="match status" value="1"/>
</dbReference>
<sequence>MRKRKLMWILVSILAVIGMAVGGWAMHQHQEKQKMIRIATSKEAKKVYEKYLKKEDPQALTKEGIIKSYEIDKEKLDYNPMGGLMVRLFLNGKKDLRMNFNLIDNGDSTYSTAYYGYSGELDKLLKEGKK</sequence>
<protein>
    <submittedName>
        <fullName evidence="1">DUF1310 family protein</fullName>
    </submittedName>
</protein>
<name>A0A930WE19_STRIT</name>
<evidence type="ECO:0000313" key="2">
    <source>
        <dbReference type="Proteomes" id="UP000721045"/>
    </source>
</evidence>
<dbReference type="InterPro" id="IPR010738">
    <property type="entry name" value="DUF1310"/>
</dbReference>
<dbReference type="EMBL" id="JABZYP010000003">
    <property type="protein sequence ID" value="MBF1712383.1"/>
    <property type="molecule type" value="Genomic_DNA"/>
</dbReference>
<proteinExistence type="predicted"/>
<gene>
    <name evidence="1" type="ORF">HXO88_01385</name>
</gene>
<reference evidence="1" key="1">
    <citation type="submission" date="2020-04" db="EMBL/GenBank/DDBJ databases">
        <title>Deep metagenomics examines the oral microbiome during advanced dental caries in children, revealing novel taxa and co-occurrences with host molecules.</title>
        <authorList>
            <person name="Baker J.L."/>
            <person name="Morton J.T."/>
            <person name="Dinis M."/>
            <person name="Alvarez R."/>
            <person name="Tran N.C."/>
            <person name="Knight R."/>
            <person name="Edlund A."/>
        </authorList>
    </citation>
    <scope>NUCLEOTIDE SEQUENCE</scope>
    <source>
        <strain evidence="1">JCVI_23_bin.22</strain>
    </source>
</reference>
<accession>A0A930WE19</accession>
<organism evidence="1 2">
    <name type="scientific">Streptococcus intermedius</name>
    <dbReference type="NCBI Taxonomy" id="1338"/>
    <lineage>
        <taxon>Bacteria</taxon>
        <taxon>Bacillati</taxon>
        <taxon>Bacillota</taxon>
        <taxon>Bacilli</taxon>
        <taxon>Lactobacillales</taxon>
        <taxon>Streptococcaceae</taxon>
        <taxon>Streptococcus</taxon>
        <taxon>Streptococcus anginosus group</taxon>
    </lineage>
</organism>
<comment type="caution">
    <text evidence="1">The sequence shown here is derived from an EMBL/GenBank/DDBJ whole genome shotgun (WGS) entry which is preliminary data.</text>
</comment>